<reference evidence="14 15" key="1">
    <citation type="journal article" date="2015" name="Nature">
        <title>rRNA introns, odd ribosomes, and small enigmatic genomes across a large radiation of phyla.</title>
        <authorList>
            <person name="Brown C.T."/>
            <person name="Hug L.A."/>
            <person name="Thomas B.C."/>
            <person name="Sharon I."/>
            <person name="Castelle C.J."/>
            <person name="Singh A."/>
            <person name="Wilkins M.J."/>
            <person name="Williams K.H."/>
            <person name="Banfield J.F."/>
        </authorList>
    </citation>
    <scope>NUCLEOTIDE SEQUENCE [LARGE SCALE GENOMIC DNA]</scope>
</reference>
<evidence type="ECO:0000256" key="12">
    <source>
        <dbReference type="ARBA" id="ARBA00045097"/>
    </source>
</evidence>
<dbReference type="InterPro" id="IPR035518">
    <property type="entry name" value="DPG_synthase"/>
</dbReference>
<evidence type="ECO:0000256" key="9">
    <source>
        <dbReference type="ARBA" id="ARBA00022968"/>
    </source>
</evidence>
<dbReference type="GO" id="GO:0006487">
    <property type="term" value="P:protein N-linked glycosylation"/>
    <property type="evidence" value="ECO:0007669"/>
    <property type="project" value="TreeGrafter"/>
</dbReference>
<comment type="catalytic activity">
    <reaction evidence="12">
        <text>a di-trans,poly-cis-dolichyl phosphate + UDP-alpha-D-glucose = a di-trans,poly-cis-dolichyl beta-D-glucosyl phosphate + UDP</text>
        <dbReference type="Rhea" id="RHEA:15401"/>
        <dbReference type="Rhea" id="RHEA-COMP:19498"/>
        <dbReference type="Rhea" id="RHEA-COMP:19502"/>
        <dbReference type="ChEBI" id="CHEBI:57525"/>
        <dbReference type="ChEBI" id="CHEBI:57683"/>
        <dbReference type="ChEBI" id="CHEBI:58223"/>
        <dbReference type="ChEBI" id="CHEBI:58885"/>
        <dbReference type="EC" id="2.4.1.117"/>
    </reaction>
    <physiologicalReaction direction="left-to-right" evidence="12">
        <dbReference type="Rhea" id="RHEA:15402"/>
    </physiologicalReaction>
</comment>
<evidence type="ECO:0000256" key="10">
    <source>
        <dbReference type="ARBA" id="ARBA00022989"/>
    </source>
</evidence>
<keyword evidence="9" id="KW-0735">Signal-anchor</keyword>
<proteinExistence type="inferred from homology"/>
<keyword evidence="8" id="KW-0256">Endoplasmic reticulum</keyword>
<sequence length="249" mass="27715">MSKNTKLSVVIPAYNETNNLKFGVLDEVYNYLKGQGYTYEVLIVDDGSTDQTRGIVKELIKNKSGFKSIENQHGGKAITVMSGMLEASGEIAVFTDMDQATPLKEIEKFFPKFEEGYDIVIGSRAGRKGAPLVRKLLAWGFATLRNLILNLPFSDTQCGFKAFKKDAIQKVLPELLEQWRNMSSSGAAVNAGFDVETLYLAKKKGLKIAEVSVDWHHVGSERVQAIKDSVDAIKDMLRIRINDLQGKYV</sequence>
<dbReference type="Gene3D" id="3.90.550.10">
    <property type="entry name" value="Spore Coat Polysaccharide Biosynthesis Protein SpsA, Chain A"/>
    <property type="match status" value="1"/>
</dbReference>
<keyword evidence="7" id="KW-0812">Transmembrane</keyword>
<dbReference type="Proteomes" id="UP000034235">
    <property type="component" value="Unassembled WGS sequence"/>
</dbReference>
<comment type="similarity">
    <text evidence="3">Belongs to the glycosyltransferase 2 family.</text>
</comment>
<keyword evidence="10" id="KW-1133">Transmembrane helix</keyword>
<evidence type="ECO:0000256" key="1">
    <source>
        <dbReference type="ARBA" id="ARBA00004389"/>
    </source>
</evidence>
<evidence type="ECO:0000259" key="13">
    <source>
        <dbReference type="Pfam" id="PF00535"/>
    </source>
</evidence>
<evidence type="ECO:0000313" key="15">
    <source>
        <dbReference type="Proteomes" id="UP000034235"/>
    </source>
</evidence>
<evidence type="ECO:0000256" key="2">
    <source>
        <dbReference type="ARBA" id="ARBA00004922"/>
    </source>
</evidence>
<keyword evidence="5" id="KW-0328">Glycosyltransferase</keyword>
<evidence type="ECO:0000256" key="7">
    <source>
        <dbReference type="ARBA" id="ARBA00022692"/>
    </source>
</evidence>
<dbReference type="SUPFAM" id="SSF53448">
    <property type="entry name" value="Nucleotide-diphospho-sugar transferases"/>
    <property type="match status" value="1"/>
</dbReference>
<feature type="domain" description="Glycosyltransferase 2-like" evidence="13">
    <location>
        <begin position="8"/>
        <end position="171"/>
    </location>
</feature>
<dbReference type="EMBL" id="LBUP01000001">
    <property type="protein sequence ID" value="KKQ67271.1"/>
    <property type="molecule type" value="Genomic_DNA"/>
</dbReference>
<dbReference type="CDD" id="cd04188">
    <property type="entry name" value="DPG_synthase"/>
    <property type="match status" value="1"/>
</dbReference>
<evidence type="ECO:0000256" key="11">
    <source>
        <dbReference type="ARBA" id="ARBA00023136"/>
    </source>
</evidence>
<evidence type="ECO:0000256" key="4">
    <source>
        <dbReference type="ARBA" id="ARBA00012583"/>
    </source>
</evidence>
<comment type="caution">
    <text evidence="14">The sequence shown here is derived from an EMBL/GenBank/DDBJ whole genome shotgun (WGS) entry which is preliminary data.</text>
</comment>
<evidence type="ECO:0000256" key="6">
    <source>
        <dbReference type="ARBA" id="ARBA00022679"/>
    </source>
</evidence>
<keyword evidence="11" id="KW-0472">Membrane</keyword>
<comment type="pathway">
    <text evidence="2">Protein modification; protein glycosylation.</text>
</comment>
<name>A0A0G0MQT0_9BACT</name>
<dbReference type="EC" id="2.4.1.117" evidence="4"/>
<dbReference type="PANTHER" id="PTHR10859:SF91">
    <property type="entry name" value="DOLICHYL-PHOSPHATE BETA-GLUCOSYLTRANSFERASE"/>
    <property type="match status" value="1"/>
</dbReference>
<evidence type="ECO:0000256" key="8">
    <source>
        <dbReference type="ARBA" id="ARBA00022824"/>
    </source>
</evidence>
<dbReference type="GO" id="GO:0004581">
    <property type="term" value="F:dolichyl-phosphate beta-glucosyltransferase activity"/>
    <property type="evidence" value="ECO:0007669"/>
    <property type="project" value="UniProtKB-EC"/>
</dbReference>
<evidence type="ECO:0000256" key="3">
    <source>
        <dbReference type="ARBA" id="ARBA00006739"/>
    </source>
</evidence>
<gene>
    <name evidence="14" type="ORF">US86_C0001G0198</name>
</gene>
<dbReference type="InterPro" id="IPR029044">
    <property type="entry name" value="Nucleotide-diphossugar_trans"/>
</dbReference>
<dbReference type="Pfam" id="PF00535">
    <property type="entry name" value="Glycos_transf_2"/>
    <property type="match status" value="1"/>
</dbReference>
<dbReference type="InterPro" id="IPR001173">
    <property type="entry name" value="Glyco_trans_2-like"/>
</dbReference>
<evidence type="ECO:0000256" key="5">
    <source>
        <dbReference type="ARBA" id="ARBA00022676"/>
    </source>
</evidence>
<keyword evidence="6 14" id="KW-0808">Transferase</keyword>
<accession>A0A0G0MQT0</accession>
<comment type="subcellular location">
    <subcellularLocation>
        <location evidence="1">Endoplasmic reticulum membrane</location>
        <topology evidence="1">Single-pass membrane protein</topology>
    </subcellularLocation>
</comment>
<dbReference type="PANTHER" id="PTHR10859">
    <property type="entry name" value="GLYCOSYL TRANSFERASE"/>
    <property type="match status" value="1"/>
</dbReference>
<evidence type="ECO:0000313" key="14">
    <source>
        <dbReference type="EMBL" id="KKQ67271.1"/>
    </source>
</evidence>
<dbReference type="AlphaFoldDB" id="A0A0G0MQT0"/>
<organism evidence="14 15">
    <name type="scientific">Candidatus Daviesbacteria bacterium GW2011_GWA2_38_24</name>
    <dbReference type="NCBI Taxonomy" id="1618422"/>
    <lineage>
        <taxon>Bacteria</taxon>
        <taxon>Candidatus Daviesiibacteriota</taxon>
    </lineage>
</organism>
<protein>
    <recommendedName>
        <fullName evidence="4">dolichyl-phosphate beta-glucosyltransferase</fullName>
        <ecNumber evidence="4">2.4.1.117</ecNumber>
    </recommendedName>
</protein>